<evidence type="ECO:0000313" key="5">
    <source>
        <dbReference type="RefSeq" id="XP_030985406.1"/>
    </source>
</evidence>
<organism evidence="4 5">
    <name type="scientific">Pyricularia grisea</name>
    <name type="common">Crabgrass-specific blast fungus</name>
    <name type="synonym">Magnaporthe grisea</name>
    <dbReference type="NCBI Taxonomy" id="148305"/>
    <lineage>
        <taxon>Eukaryota</taxon>
        <taxon>Fungi</taxon>
        <taxon>Dikarya</taxon>
        <taxon>Ascomycota</taxon>
        <taxon>Pezizomycotina</taxon>
        <taxon>Sordariomycetes</taxon>
        <taxon>Sordariomycetidae</taxon>
        <taxon>Magnaporthales</taxon>
        <taxon>Pyriculariaceae</taxon>
        <taxon>Pyricularia</taxon>
    </lineage>
</organism>
<dbReference type="Proteomes" id="UP000515153">
    <property type="component" value="Unplaced"/>
</dbReference>
<dbReference type="GO" id="GO:0016192">
    <property type="term" value="P:vesicle-mediated transport"/>
    <property type="evidence" value="ECO:0007669"/>
    <property type="project" value="InterPro"/>
</dbReference>
<comment type="similarity">
    <text evidence="1">Belongs to the CCZ1 family.</text>
</comment>
<reference evidence="5" key="3">
    <citation type="submission" date="2025-08" db="UniProtKB">
        <authorList>
            <consortium name="RefSeq"/>
        </authorList>
    </citation>
    <scope>IDENTIFICATION</scope>
    <source>
        <strain evidence="5">NI907</strain>
    </source>
</reference>
<dbReference type="GO" id="GO:0035658">
    <property type="term" value="C:Mon1-Ccz1 complex"/>
    <property type="evidence" value="ECO:0007669"/>
    <property type="project" value="InterPro"/>
</dbReference>
<accession>A0A6P8BE73</accession>
<feature type="region of interest" description="Disordered" evidence="2">
    <location>
        <begin position="503"/>
        <end position="588"/>
    </location>
</feature>
<dbReference type="KEGG" id="pgri:PgNI_04282"/>
<dbReference type="GeneID" id="41959241"/>
<feature type="compositionally biased region" description="Acidic residues" evidence="2">
    <location>
        <begin position="770"/>
        <end position="787"/>
    </location>
</feature>
<dbReference type="OrthoDB" id="240546at2759"/>
<name>A0A6P8BE73_PYRGI</name>
<dbReference type="InterPro" id="IPR013176">
    <property type="entry name" value="Ccz1"/>
</dbReference>
<feature type="domain" description="CCZ1/INTU/HSP4 first Longin" evidence="3">
    <location>
        <begin position="16"/>
        <end position="121"/>
    </location>
</feature>
<dbReference type="InterPro" id="IPR043987">
    <property type="entry name" value="CCZ1/INTU/HSP4_longin_1"/>
</dbReference>
<feature type="region of interest" description="Disordered" evidence="2">
    <location>
        <begin position="448"/>
        <end position="486"/>
    </location>
</feature>
<dbReference type="AlphaFoldDB" id="A0A6P8BE73"/>
<reference evidence="5" key="2">
    <citation type="submission" date="2019-10" db="EMBL/GenBank/DDBJ databases">
        <authorList>
            <consortium name="NCBI Genome Project"/>
        </authorList>
    </citation>
    <scope>NUCLEOTIDE SEQUENCE</scope>
    <source>
        <strain evidence="5">NI907</strain>
    </source>
</reference>
<evidence type="ECO:0000256" key="2">
    <source>
        <dbReference type="SAM" id="MobiDB-lite"/>
    </source>
</evidence>
<dbReference type="PANTHER" id="PTHR13056">
    <property type="entry name" value="VACUOLAR FUSION PROTEIN CCZ1 HOMOLOG-RELATED"/>
    <property type="match status" value="1"/>
</dbReference>
<dbReference type="PANTHER" id="PTHR13056:SF0">
    <property type="entry name" value="VACUOLAR FUSION PROTEIN CCZ1 HOMOLOG-RELATED"/>
    <property type="match status" value="1"/>
</dbReference>
<protein>
    <recommendedName>
        <fullName evidence="3">CCZ1/INTU/HSP4 first Longin domain-containing protein</fullName>
    </recommendedName>
</protein>
<keyword evidence="4" id="KW-1185">Reference proteome</keyword>
<feature type="compositionally biased region" description="Low complexity" evidence="2">
    <location>
        <begin position="574"/>
        <end position="586"/>
    </location>
</feature>
<proteinExistence type="inferred from homology"/>
<gene>
    <name evidence="5" type="ORF">PgNI_04282</name>
</gene>
<feature type="region of interest" description="Disordered" evidence="2">
    <location>
        <begin position="754"/>
        <end position="797"/>
    </location>
</feature>
<dbReference type="RefSeq" id="XP_030985406.1">
    <property type="nucleotide sequence ID" value="XM_031124332.1"/>
</dbReference>
<dbReference type="Pfam" id="PF19031">
    <property type="entry name" value="Intu_longin_1"/>
    <property type="match status" value="1"/>
</dbReference>
<evidence type="ECO:0000256" key="1">
    <source>
        <dbReference type="ARBA" id="ARBA00005352"/>
    </source>
</evidence>
<reference evidence="5" key="1">
    <citation type="journal article" date="2019" name="Mol. Biol. Evol.">
        <title>Blast fungal genomes show frequent chromosomal changes, gene gains and losses, and effector gene turnover.</title>
        <authorList>
            <person name="Gomez Luciano L.B."/>
            <person name="Jason Tsai I."/>
            <person name="Chuma I."/>
            <person name="Tosa Y."/>
            <person name="Chen Y.H."/>
            <person name="Li J.Y."/>
            <person name="Li M.Y."/>
            <person name="Jade Lu M.Y."/>
            <person name="Nakayashiki H."/>
            <person name="Li W.H."/>
        </authorList>
    </citation>
    <scope>NUCLEOTIDE SEQUENCE</scope>
    <source>
        <strain evidence="5">NI907</strain>
    </source>
</reference>
<feature type="compositionally biased region" description="Basic residues" evidence="2">
    <location>
        <begin position="349"/>
        <end position="358"/>
    </location>
</feature>
<evidence type="ECO:0000259" key="3">
    <source>
        <dbReference type="Pfam" id="PF19031"/>
    </source>
</evidence>
<feature type="region of interest" description="Disordered" evidence="2">
    <location>
        <begin position="342"/>
        <end position="410"/>
    </location>
</feature>
<evidence type="ECO:0000313" key="4">
    <source>
        <dbReference type="Proteomes" id="UP000515153"/>
    </source>
</evidence>
<sequence>MASKTQSDVTPARVGFVAIYNPSLGATDETMDDQIVYYASVIMDTSRSKRRKLRSRLTTSLTQEERNERLRQIGLAQGMVEFGRSFSGERPVDTVETEKSRVIMHELEPGWWILASIDLTKIPTAMGKQAPSAASAKSVSDAGSSLDNFEYSSKDVKPAALLLQDLLRSHCLFLLHHDSSLSSLFVRVKRTRFIALLSRYWDRFLSTWNVMLHGNPTVNVFGGIKLAASGELGVGVGEEERGSGEREVLEGLVGRIEGLVDIVVSKFGTYDPDTPIPASSPSDPLAGLAQATDQWLGTGLEPAAEDGAIFLGTGAVSRPSLRNITQWMEDIYSWGENAYGVHESSTSTRRPKPRKKHDTHVDEAASEPVIWPPPPVTELAKRSKPQATSANTPSPPQPQQDSSGAGTESTIQNAEQVGDNDGANTYADYFKLGYGKYWSIGSSATSKVGETSADAKPGSDNKNPPPTAMASNPPRPSVGRRTSSEYDSIGRFIIGLMGDIEEHEKSSDGEVSWPDEGDNNSRTMLRTLTVELEESEDRKRSESQTQRALGSHDTELAQDPVDLDCGRDEGQRTPSSAAAAAARPAAFNSQDRNKVEKMRVVIYVNRPFMFTFLFKLRTDSLAWDRLYKSLHYQLSPLRKHLLKSTTYRAAKPDVGASKGGAAGSANGDIYDLIWDPKALTVQSTIPTIPDPTSMAAAAVLSKELPIWSRAEAINTHTHMLNMYIATRGNQSELERTCKTSRGWWVLWSRVLDRKGSTPRSQSPWGAISETPDDSGVVEESSDSGDASDDTKKPFYPQQPEVSNEIFLLRKASDHPSNMGSAGPFRNVSASSSAGGWADGASRIAQGIGIDTRKYIEGLLSLNR</sequence>